<dbReference type="EMBL" id="CBSY010000033">
    <property type="protein sequence ID" value="CDH18517.1"/>
    <property type="molecule type" value="Genomic_DNA"/>
</dbReference>
<dbReference type="HOGENOM" id="CLU_3241601_0_0_6"/>
<name>A0A077PCX5_XENBV</name>
<accession>A0A077PCX5</accession>
<dbReference type="Proteomes" id="UP000028500">
    <property type="component" value="Unassembled WGS sequence"/>
</dbReference>
<organism evidence="2 3">
    <name type="scientific">Xenorhabdus bovienii str. kraussei Quebec</name>
    <dbReference type="NCBI Taxonomy" id="1398203"/>
    <lineage>
        <taxon>Bacteria</taxon>
        <taxon>Pseudomonadati</taxon>
        <taxon>Pseudomonadota</taxon>
        <taxon>Gammaproteobacteria</taxon>
        <taxon>Enterobacterales</taxon>
        <taxon>Morganellaceae</taxon>
        <taxon>Xenorhabdus</taxon>
    </lineage>
</organism>
<reference evidence="2" key="1">
    <citation type="submission" date="2013-07" db="EMBL/GenBank/DDBJ databases">
        <title>Sub-species coevolution in mutualistic symbiosis.</title>
        <authorList>
            <person name="Murfin K."/>
            <person name="Klassen J."/>
            <person name="Lee M."/>
            <person name="Forst S."/>
            <person name="Stock P."/>
            <person name="Goodrich-Blair H."/>
        </authorList>
    </citation>
    <scope>NUCLEOTIDE SEQUENCE [LARGE SCALE GENOMIC DNA]</scope>
    <source>
        <strain evidence="2">Kraussei Quebec</strain>
    </source>
</reference>
<gene>
    <name evidence="2" type="ORF">XBKQ1_1280068</name>
</gene>
<evidence type="ECO:0000313" key="3">
    <source>
        <dbReference type="Proteomes" id="UP000028500"/>
    </source>
</evidence>
<evidence type="ECO:0000313" key="2">
    <source>
        <dbReference type="EMBL" id="CDH18517.1"/>
    </source>
</evidence>
<evidence type="ECO:0000256" key="1">
    <source>
        <dbReference type="SAM" id="Phobius"/>
    </source>
</evidence>
<feature type="transmembrane region" description="Helical" evidence="1">
    <location>
        <begin position="6"/>
        <end position="27"/>
    </location>
</feature>
<keyword evidence="3" id="KW-1185">Reference proteome</keyword>
<dbReference type="AlphaFoldDB" id="A0A077PCX5"/>
<keyword evidence="1" id="KW-0812">Transmembrane</keyword>
<sequence length="43" mass="5371">MPRFLFYGLMLSYHLNTLLYIFQYYFYYSQIAHSHMPLFLSCH</sequence>
<proteinExistence type="predicted"/>
<comment type="caution">
    <text evidence="2">The sequence shown here is derived from an EMBL/GenBank/DDBJ whole genome shotgun (WGS) entry which is preliminary data.</text>
</comment>
<protein>
    <submittedName>
        <fullName evidence="2">Uncharacterized protein</fullName>
    </submittedName>
</protein>
<keyword evidence="1" id="KW-0472">Membrane</keyword>
<keyword evidence="1" id="KW-1133">Transmembrane helix</keyword>